<sequence length="95" mass="10671">MGEEIEDGAFSRCGYGMALAADVLSRSFFGHAYPACTRKLPFRLSRFLNDAPRCGVLRQVDIEYQFRHVKLQEHLAESYRRTEGKGLALSASSGR</sequence>
<evidence type="ECO:0000313" key="2">
    <source>
        <dbReference type="Proteomes" id="UP000317043"/>
    </source>
</evidence>
<accession>A0A543AQ91</accession>
<protein>
    <submittedName>
        <fullName evidence="1">Uncharacterized protein</fullName>
    </submittedName>
</protein>
<reference evidence="1 2" key="1">
    <citation type="submission" date="2019-06" db="EMBL/GenBank/DDBJ databases">
        <title>Sequencing the genomes of 1000 actinobacteria strains.</title>
        <authorList>
            <person name="Klenk H.-P."/>
        </authorList>
    </citation>
    <scope>NUCLEOTIDE SEQUENCE [LARGE SCALE GENOMIC DNA]</scope>
    <source>
        <strain evidence="1 2">DSM 45928</strain>
    </source>
</reference>
<dbReference type="Proteomes" id="UP000317043">
    <property type="component" value="Unassembled WGS sequence"/>
</dbReference>
<proteinExistence type="predicted"/>
<organism evidence="1 2">
    <name type="scientific">Stackebrandtia endophytica</name>
    <dbReference type="NCBI Taxonomy" id="1496996"/>
    <lineage>
        <taxon>Bacteria</taxon>
        <taxon>Bacillati</taxon>
        <taxon>Actinomycetota</taxon>
        <taxon>Actinomycetes</taxon>
        <taxon>Glycomycetales</taxon>
        <taxon>Glycomycetaceae</taxon>
        <taxon>Stackebrandtia</taxon>
    </lineage>
</organism>
<evidence type="ECO:0000313" key="1">
    <source>
        <dbReference type="EMBL" id="TQL74752.1"/>
    </source>
</evidence>
<name>A0A543AQ91_9ACTN</name>
<dbReference type="InParanoid" id="A0A543AQ91"/>
<dbReference type="AlphaFoldDB" id="A0A543AQ91"/>
<gene>
    <name evidence="1" type="ORF">FB566_0238</name>
</gene>
<dbReference type="EMBL" id="VFOW01000001">
    <property type="protein sequence ID" value="TQL74752.1"/>
    <property type="molecule type" value="Genomic_DNA"/>
</dbReference>
<comment type="caution">
    <text evidence="1">The sequence shown here is derived from an EMBL/GenBank/DDBJ whole genome shotgun (WGS) entry which is preliminary data.</text>
</comment>
<keyword evidence="2" id="KW-1185">Reference proteome</keyword>